<dbReference type="Pfam" id="PF13304">
    <property type="entry name" value="AAA_21"/>
    <property type="match status" value="1"/>
</dbReference>
<proteinExistence type="inferred from homology"/>
<evidence type="ECO:0000256" key="7">
    <source>
        <dbReference type="ARBA" id="ARBA00022769"/>
    </source>
</evidence>
<evidence type="ECO:0000259" key="18">
    <source>
        <dbReference type="PROSITE" id="PS50893"/>
    </source>
</evidence>
<keyword evidence="21" id="KW-1185">Reference proteome</keyword>
<dbReference type="GO" id="GO:0008270">
    <property type="term" value="F:zinc ion binding"/>
    <property type="evidence" value="ECO:0007669"/>
    <property type="project" value="UniProtKB-KW"/>
</dbReference>
<dbReference type="GO" id="GO:0004518">
    <property type="term" value="F:nuclease activity"/>
    <property type="evidence" value="ECO:0007669"/>
    <property type="project" value="UniProtKB-KW"/>
</dbReference>
<evidence type="ECO:0000256" key="8">
    <source>
        <dbReference type="ARBA" id="ARBA00022771"/>
    </source>
</evidence>
<dbReference type="PROSITE" id="PS00211">
    <property type="entry name" value="ABC_TRANSPORTER_1"/>
    <property type="match status" value="1"/>
</dbReference>
<evidence type="ECO:0000256" key="5">
    <source>
        <dbReference type="ARBA" id="ARBA00022741"/>
    </source>
</evidence>
<keyword evidence="12" id="KW-0238">DNA-binding</keyword>
<dbReference type="InterPro" id="IPR003959">
    <property type="entry name" value="ATPase_AAA_core"/>
</dbReference>
<dbReference type="PROSITE" id="PS50893">
    <property type="entry name" value="ABC_TRANSPORTER_2"/>
    <property type="match status" value="1"/>
</dbReference>
<dbReference type="PANTHER" id="PTHR43152">
    <property type="entry name" value="UVRABC SYSTEM PROTEIN A"/>
    <property type="match status" value="1"/>
</dbReference>
<evidence type="ECO:0000256" key="3">
    <source>
        <dbReference type="ARBA" id="ARBA00022723"/>
    </source>
</evidence>
<gene>
    <name evidence="19" type="ORF">PV399_47650</name>
    <name evidence="20" type="ORF">PV666_42020</name>
</gene>
<dbReference type="EMBL" id="JARAWP010000034">
    <property type="protein sequence ID" value="MDX3024407.1"/>
    <property type="molecule type" value="Genomic_DNA"/>
</dbReference>
<dbReference type="GO" id="GO:0003677">
    <property type="term" value="F:DNA binding"/>
    <property type="evidence" value="ECO:0007669"/>
    <property type="project" value="UniProtKB-KW"/>
</dbReference>
<keyword evidence="9" id="KW-0862">Zinc</keyword>
<dbReference type="Gene3D" id="1.20.1580.10">
    <property type="entry name" value="ABC transporter ATPase like domain"/>
    <property type="match status" value="2"/>
</dbReference>
<dbReference type="PANTHER" id="PTHR43152:SF1">
    <property type="entry name" value="UVRA PROTEIN"/>
    <property type="match status" value="1"/>
</dbReference>
<evidence type="ECO:0000313" key="21">
    <source>
        <dbReference type="Proteomes" id="UP001272987"/>
    </source>
</evidence>
<keyword evidence="8" id="KW-0863">Zinc-finger</keyword>
<dbReference type="InterPro" id="IPR027417">
    <property type="entry name" value="P-loop_NTPase"/>
</dbReference>
<dbReference type="EMBL" id="JARAWC010000096">
    <property type="protein sequence ID" value="MDX2967320.1"/>
    <property type="molecule type" value="Genomic_DNA"/>
</dbReference>
<evidence type="ECO:0000256" key="2">
    <source>
        <dbReference type="ARBA" id="ARBA00022490"/>
    </source>
</evidence>
<keyword evidence="3" id="KW-0479">Metal-binding</keyword>
<evidence type="ECO:0000256" key="9">
    <source>
        <dbReference type="ARBA" id="ARBA00022833"/>
    </source>
</evidence>
<evidence type="ECO:0000256" key="17">
    <source>
        <dbReference type="SAM" id="MobiDB-lite"/>
    </source>
</evidence>
<keyword evidence="10" id="KW-0067">ATP-binding</keyword>
<evidence type="ECO:0000313" key="19">
    <source>
        <dbReference type="EMBL" id="MDX2967320.1"/>
    </source>
</evidence>
<dbReference type="GO" id="GO:0005737">
    <property type="term" value="C:cytoplasm"/>
    <property type="evidence" value="ECO:0007669"/>
    <property type="project" value="UniProtKB-SubCell"/>
</dbReference>
<reference evidence="19 21" key="1">
    <citation type="journal article" date="2023" name="Microb. Genom.">
        <title>Mesoterricola silvestris gen. nov., sp. nov., Mesoterricola sediminis sp. nov., Geothrix oryzae sp. nov., Geothrix edaphica sp. nov., Geothrix rubra sp. nov., and Geothrix limicola sp. nov., six novel members of Acidobacteriota isolated from soils.</title>
        <authorList>
            <person name="Weisberg A.J."/>
            <person name="Pearce E."/>
            <person name="Kramer C.G."/>
            <person name="Chang J.H."/>
            <person name="Clarke C.R."/>
        </authorList>
    </citation>
    <scope>NUCLEOTIDE SEQUENCE</scope>
    <source>
        <strain evidence="20 21">NB05-1H</strain>
        <strain evidence="19">NRRL_B-16521</strain>
    </source>
</reference>
<keyword evidence="13" id="KW-0234">DNA repair</keyword>
<dbReference type="InterPro" id="IPR003439">
    <property type="entry name" value="ABC_transporter-like_ATP-bd"/>
</dbReference>
<dbReference type="GO" id="GO:0006281">
    <property type="term" value="P:DNA repair"/>
    <property type="evidence" value="ECO:0007669"/>
    <property type="project" value="UniProtKB-KW"/>
</dbReference>
<evidence type="ECO:0000256" key="1">
    <source>
        <dbReference type="ARBA" id="ARBA00004496"/>
    </source>
</evidence>
<sequence>MSAPHPAARALPGFVEVRGARHNNLKGLDVDIPLWALTVITGVSGSGKSSLALGTVYAEGSRRYLDALTAYQRKRVGQTPPSPVDRVTHVPSAVALRQRPPTPGRSSTVGTLTEVYNLLRLLFSRVGEHRCPNGHLSTPTLEEVGTGTTDENGWQTCPECGAYFQMPASESFSFNSPLGACPTCSGLGTVDDIDDHTLVPDDSLTLDEGAVASWKLPGRREMPLVVSQMGVPTDVPFRKLTDEQRHLVLDGPPEAHEIAVPTKTGRVFRLNMTYVSARRAVTEARDTAGAARFTTTRACPTCHGTRLREETLATLLDGRTVAETSALTLDTVLTWAETLSTRLPRDLKALTDDLAGRLAEGVRPLIDLGLAYLTLDRPGPTLSTGELQRIQLAATLHAGTAGVLYVLDEPSIGLHPANLDGLLAALNRLADDGNTVLVVDHDLEIMRAADHLIEIGPGAGRAGGTLDSQGTTADLAADPRSVTGPYLAGTAPLTVRTPRRVDEGGPCLRLHVTELRNLRDLSVALPLNRLTLVTGVSGSGKSSLILDSLAPALRAHLTDTPLPDHVGTFACDEPLSTLRFIDASPIGANSRSTPATYTGALDAVRKLYAATPEARERGWNAGHFSYNTKAGQCPGCQGLGELSIDIQYLPDLPMPCNTCHGGRYDPAVLDVVRDGLTIADVLRLTVDEAADRFAGQRAVHRPLRALREVGLGYLTLGEPTPSLSGGEAQRMRLSTALHSDKPGTVYVFDEPSVGLHPKDVATLVTTLDRLLDTGATVIVIDHDTDLIWNADWVLDIGPGPGPDGGRLAAEGTPEDLARAGTTPTGRWLARSRREA</sequence>
<dbReference type="SUPFAM" id="SSF52540">
    <property type="entry name" value="P-loop containing nucleoside triphosphate hydrolases"/>
    <property type="match status" value="2"/>
</dbReference>
<name>A0AAP6BMB8_9ACTN</name>
<evidence type="ECO:0000256" key="16">
    <source>
        <dbReference type="ARBA" id="ARBA00042156"/>
    </source>
</evidence>
<dbReference type="Proteomes" id="UP001282288">
    <property type="component" value="Unassembled WGS sequence"/>
</dbReference>
<comment type="similarity">
    <text evidence="14">Belongs to the ABC transporter superfamily. UvrA family.</text>
</comment>
<keyword evidence="7" id="KW-0228">DNA excision</keyword>
<dbReference type="Pfam" id="PF17755">
    <property type="entry name" value="UvrA_DNA-bind"/>
    <property type="match status" value="1"/>
</dbReference>
<dbReference type="Gene3D" id="1.10.8.280">
    <property type="entry name" value="ABC transporter ATPase domain-like"/>
    <property type="match status" value="1"/>
</dbReference>
<keyword evidence="2" id="KW-0963">Cytoplasm</keyword>
<evidence type="ECO:0000256" key="12">
    <source>
        <dbReference type="ARBA" id="ARBA00023125"/>
    </source>
</evidence>
<dbReference type="RefSeq" id="WP_010355896.1">
    <property type="nucleotide sequence ID" value="NZ_BCMK01000020.1"/>
</dbReference>
<dbReference type="GO" id="GO:0005524">
    <property type="term" value="F:ATP binding"/>
    <property type="evidence" value="ECO:0007669"/>
    <property type="project" value="UniProtKB-KW"/>
</dbReference>
<evidence type="ECO:0000256" key="14">
    <source>
        <dbReference type="ARBA" id="ARBA00038000"/>
    </source>
</evidence>
<protein>
    <recommendedName>
        <fullName evidence="15">UvrABC system protein A</fullName>
    </recommendedName>
    <alternativeName>
        <fullName evidence="16">Excinuclease ABC subunit A</fullName>
    </alternativeName>
</protein>
<keyword evidence="6" id="KW-0227">DNA damage</keyword>
<dbReference type="Proteomes" id="UP001272987">
    <property type="component" value="Unassembled WGS sequence"/>
</dbReference>
<dbReference type="GeneID" id="69808985"/>
<dbReference type="InterPro" id="IPR017871">
    <property type="entry name" value="ABC_transporter-like_CS"/>
</dbReference>
<evidence type="ECO:0000256" key="15">
    <source>
        <dbReference type="ARBA" id="ARBA00039316"/>
    </source>
</evidence>
<feature type="domain" description="ABC transporter" evidence="18">
    <location>
        <begin position="495"/>
        <end position="823"/>
    </location>
</feature>
<dbReference type="AlphaFoldDB" id="A0AAP6BMB8"/>
<keyword evidence="4" id="KW-0677">Repeat</keyword>
<evidence type="ECO:0000256" key="13">
    <source>
        <dbReference type="ARBA" id="ARBA00023204"/>
    </source>
</evidence>
<evidence type="ECO:0000256" key="10">
    <source>
        <dbReference type="ARBA" id="ARBA00022840"/>
    </source>
</evidence>
<evidence type="ECO:0000256" key="6">
    <source>
        <dbReference type="ARBA" id="ARBA00022763"/>
    </source>
</evidence>
<accession>A0AAP6BMB8</accession>
<evidence type="ECO:0000313" key="20">
    <source>
        <dbReference type="EMBL" id="MDX3024407.1"/>
    </source>
</evidence>
<keyword evidence="5" id="KW-0547">Nucleotide-binding</keyword>
<evidence type="ECO:0000256" key="4">
    <source>
        <dbReference type="ARBA" id="ARBA00022737"/>
    </source>
</evidence>
<comment type="subcellular location">
    <subcellularLocation>
        <location evidence="1">Cytoplasm</location>
    </subcellularLocation>
</comment>
<keyword evidence="11" id="KW-0267">Excision nuclease</keyword>
<comment type="caution">
    <text evidence="19">The sequence shown here is derived from an EMBL/GenBank/DDBJ whole genome shotgun (WGS) entry which is preliminary data.</text>
</comment>
<organism evidence="19 22">
    <name type="scientific">Streptomyces acidiscabies</name>
    <dbReference type="NCBI Taxonomy" id="42234"/>
    <lineage>
        <taxon>Bacteria</taxon>
        <taxon>Bacillati</taxon>
        <taxon>Actinomycetota</taxon>
        <taxon>Actinomycetes</taxon>
        <taxon>Kitasatosporales</taxon>
        <taxon>Streptomycetaceae</taxon>
        <taxon>Streptomyces</taxon>
    </lineage>
</organism>
<dbReference type="InterPro" id="IPR041552">
    <property type="entry name" value="UvrA_DNA-bd"/>
</dbReference>
<feature type="region of interest" description="Disordered" evidence="17">
    <location>
        <begin position="803"/>
        <end position="835"/>
    </location>
</feature>
<dbReference type="Gene3D" id="3.40.50.300">
    <property type="entry name" value="P-loop containing nucleotide triphosphate hydrolases"/>
    <property type="match status" value="2"/>
</dbReference>
<evidence type="ECO:0000256" key="11">
    <source>
        <dbReference type="ARBA" id="ARBA00022881"/>
    </source>
</evidence>
<dbReference type="GO" id="GO:0016887">
    <property type="term" value="F:ATP hydrolysis activity"/>
    <property type="evidence" value="ECO:0007669"/>
    <property type="project" value="InterPro"/>
</dbReference>
<evidence type="ECO:0000313" key="22">
    <source>
        <dbReference type="Proteomes" id="UP001282288"/>
    </source>
</evidence>